<dbReference type="RefSeq" id="XP_060318296.1">
    <property type="nucleotide sequence ID" value="XM_060452031.1"/>
</dbReference>
<dbReference type="GeneID" id="85335578"/>
<feature type="compositionally biased region" description="Basic and acidic residues" evidence="1">
    <location>
        <begin position="24"/>
        <end position="36"/>
    </location>
</feature>
<reference evidence="2 3" key="1">
    <citation type="submission" date="2016-10" db="EMBL/GenBank/DDBJ databases">
        <title>The genome sequence of Colletotrichum fioriniae PJ7.</title>
        <authorList>
            <person name="Baroncelli R."/>
        </authorList>
    </citation>
    <scope>NUCLEOTIDE SEQUENCE [LARGE SCALE GENOMIC DNA]</scope>
    <source>
        <strain evidence="2 3">IMI 309622</strain>
    </source>
</reference>
<evidence type="ECO:0000313" key="3">
    <source>
        <dbReference type="Proteomes" id="UP001240678"/>
    </source>
</evidence>
<feature type="region of interest" description="Disordered" evidence="1">
    <location>
        <begin position="124"/>
        <end position="145"/>
    </location>
</feature>
<comment type="caution">
    <text evidence="2">The sequence shown here is derived from an EMBL/GenBank/DDBJ whole genome shotgun (WGS) entry which is preliminary data.</text>
</comment>
<dbReference type="AlphaFoldDB" id="A0AAI9Z7D8"/>
<protein>
    <submittedName>
        <fullName evidence="2">Uncharacterized protein</fullName>
    </submittedName>
</protein>
<proteinExistence type="predicted"/>
<feature type="region of interest" description="Disordered" evidence="1">
    <location>
        <begin position="22"/>
        <end position="68"/>
    </location>
</feature>
<gene>
    <name evidence="2" type="ORF">CCOS01_03848</name>
</gene>
<feature type="compositionally biased region" description="Basic and acidic residues" evidence="1">
    <location>
        <begin position="54"/>
        <end position="68"/>
    </location>
</feature>
<accession>A0AAI9Z7D8</accession>
<sequence length="145" mass="16207">MKWADAGVSESLRDMWSWVTSRLRPGEGRSGGKAEEGAEELNPGGRHRTARSRTFQEPKELKSPIRDHLPALPQEIVESTIRAETTDRMHAAAYEWLEASSDVTRFIIIVQGFQVKIILPLVKVRPDPEPRPGQSRLPEKLGTAG</sequence>
<keyword evidence="3" id="KW-1185">Reference proteome</keyword>
<dbReference type="Proteomes" id="UP001240678">
    <property type="component" value="Unassembled WGS sequence"/>
</dbReference>
<evidence type="ECO:0000313" key="2">
    <source>
        <dbReference type="EMBL" id="KAK1535096.1"/>
    </source>
</evidence>
<dbReference type="EMBL" id="MOOE01000003">
    <property type="protein sequence ID" value="KAK1535096.1"/>
    <property type="molecule type" value="Genomic_DNA"/>
</dbReference>
<name>A0AAI9Z7D8_9PEZI</name>
<organism evidence="2 3">
    <name type="scientific">Colletotrichum costaricense</name>
    <dbReference type="NCBI Taxonomy" id="1209916"/>
    <lineage>
        <taxon>Eukaryota</taxon>
        <taxon>Fungi</taxon>
        <taxon>Dikarya</taxon>
        <taxon>Ascomycota</taxon>
        <taxon>Pezizomycotina</taxon>
        <taxon>Sordariomycetes</taxon>
        <taxon>Hypocreomycetidae</taxon>
        <taxon>Glomerellales</taxon>
        <taxon>Glomerellaceae</taxon>
        <taxon>Colletotrichum</taxon>
        <taxon>Colletotrichum acutatum species complex</taxon>
    </lineage>
</organism>
<evidence type="ECO:0000256" key="1">
    <source>
        <dbReference type="SAM" id="MobiDB-lite"/>
    </source>
</evidence>